<dbReference type="SUPFAM" id="SSF52540">
    <property type="entry name" value="P-loop containing nucleoside triphosphate hydrolases"/>
    <property type="match status" value="1"/>
</dbReference>
<dbReference type="InterPro" id="IPR027417">
    <property type="entry name" value="P-loop_NTPase"/>
</dbReference>
<dbReference type="PROSITE" id="PS50893">
    <property type="entry name" value="ABC_TRANSPORTER_2"/>
    <property type="match status" value="1"/>
</dbReference>
<dbReference type="GO" id="GO:0005524">
    <property type="term" value="F:ATP binding"/>
    <property type="evidence" value="ECO:0007669"/>
    <property type="project" value="UniProtKB-KW"/>
</dbReference>
<evidence type="ECO:0000259" key="4">
    <source>
        <dbReference type="PROSITE" id="PS50893"/>
    </source>
</evidence>
<name>A0ABS7PSA1_9SPHN</name>
<dbReference type="Gene3D" id="3.40.50.300">
    <property type="entry name" value="P-loop containing nucleotide triphosphate hydrolases"/>
    <property type="match status" value="1"/>
</dbReference>
<dbReference type="PANTHER" id="PTHR42781">
    <property type="entry name" value="SPERMIDINE/PUTRESCINE IMPORT ATP-BINDING PROTEIN POTA"/>
    <property type="match status" value="1"/>
</dbReference>
<dbReference type="Gene3D" id="2.40.50.100">
    <property type="match status" value="1"/>
</dbReference>
<dbReference type="InterPro" id="IPR003593">
    <property type="entry name" value="AAA+_ATPase"/>
</dbReference>
<protein>
    <submittedName>
        <fullName evidence="5">ABC transporter ATP-binding protein</fullName>
    </submittedName>
</protein>
<dbReference type="Proteomes" id="UP000706039">
    <property type="component" value="Unassembled WGS sequence"/>
</dbReference>
<evidence type="ECO:0000313" key="6">
    <source>
        <dbReference type="Proteomes" id="UP000706039"/>
    </source>
</evidence>
<evidence type="ECO:0000256" key="2">
    <source>
        <dbReference type="ARBA" id="ARBA00022741"/>
    </source>
</evidence>
<sequence length="357" mass="38985">MSEVVIDNLGKHYGAVRALDDVSLHVAEGEFVTLLGPSGCGKSTTLFALAGLDRPTEGTIRIGDRVFFDAAAGIDVPAERRGIGLVFQSYALWPHMTVRQNLAFPLKLRKVPKAEQAVRIEEALALVDLTGLGERLPHELSGGQQQRVALARTLVFRPSLLLLDEPLSNLDAKLRHKARDWLKQLQRQLGLTTLYVTHDQEEALAMSDRIAVMQAGRIVQLDTPERIYRRPATRFVADFIGAGNFLPVRHVGHDEGGRMLVETGEGVRLVTAGTAPPGAGADLAVTIRPQHLRLSAAPIDDENRLTGTIVDRTYLGARHGYTVAIGDQRIQAESEQLFEPGAVHLAFRAEDTLLLDG</sequence>
<dbReference type="SMART" id="SM00382">
    <property type="entry name" value="AAA"/>
    <property type="match status" value="1"/>
</dbReference>
<dbReference type="InterPro" id="IPR008995">
    <property type="entry name" value="Mo/tungstate-bd_C_term_dom"/>
</dbReference>
<feature type="domain" description="ABC transporter" evidence="4">
    <location>
        <begin position="4"/>
        <end position="240"/>
    </location>
</feature>
<evidence type="ECO:0000313" key="5">
    <source>
        <dbReference type="EMBL" id="MBY8824215.1"/>
    </source>
</evidence>
<evidence type="ECO:0000256" key="1">
    <source>
        <dbReference type="ARBA" id="ARBA00022448"/>
    </source>
</evidence>
<dbReference type="InterPro" id="IPR050093">
    <property type="entry name" value="ABC_SmlMolc_Importer"/>
</dbReference>
<organism evidence="5 6">
    <name type="scientific">Sphingomonas colocasiae</name>
    <dbReference type="NCBI Taxonomy" id="1848973"/>
    <lineage>
        <taxon>Bacteria</taxon>
        <taxon>Pseudomonadati</taxon>
        <taxon>Pseudomonadota</taxon>
        <taxon>Alphaproteobacteria</taxon>
        <taxon>Sphingomonadales</taxon>
        <taxon>Sphingomonadaceae</taxon>
        <taxon>Sphingomonas</taxon>
    </lineage>
</organism>
<gene>
    <name evidence="5" type="ORF">K7G82_18060</name>
</gene>
<dbReference type="InterPro" id="IPR013611">
    <property type="entry name" value="Transp-assoc_OB_typ2"/>
</dbReference>
<dbReference type="EMBL" id="JAINVV010000008">
    <property type="protein sequence ID" value="MBY8824215.1"/>
    <property type="molecule type" value="Genomic_DNA"/>
</dbReference>
<dbReference type="PROSITE" id="PS00211">
    <property type="entry name" value="ABC_TRANSPORTER_1"/>
    <property type="match status" value="1"/>
</dbReference>
<keyword evidence="1" id="KW-0813">Transport</keyword>
<reference evidence="5 6" key="1">
    <citation type="submission" date="2021-08" db="EMBL/GenBank/DDBJ databases">
        <authorList>
            <person name="Tuo L."/>
        </authorList>
    </citation>
    <scope>NUCLEOTIDE SEQUENCE [LARGE SCALE GENOMIC DNA]</scope>
    <source>
        <strain evidence="5 6">JCM 31229</strain>
    </source>
</reference>
<accession>A0ABS7PSA1</accession>
<proteinExistence type="predicted"/>
<dbReference type="Pfam" id="PF00005">
    <property type="entry name" value="ABC_tran"/>
    <property type="match status" value="1"/>
</dbReference>
<evidence type="ECO:0000256" key="3">
    <source>
        <dbReference type="ARBA" id="ARBA00022840"/>
    </source>
</evidence>
<dbReference type="Pfam" id="PF08402">
    <property type="entry name" value="TOBE_2"/>
    <property type="match status" value="1"/>
</dbReference>
<dbReference type="InterPro" id="IPR003439">
    <property type="entry name" value="ABC_transporter-like_ATP-bd"/>
</dbReference>
<dbReference type="SUPFAM" id="SSF50331">
    <property type="entry name" value="MOP-like"/>
    <property type="match status" value="1"/>
</dbReference>
<keyword evidence="3 5" id="KW-0067">ATP-binding</keyword>
<comment type="caution">
    <text evidence="5">The sequence shown here is derived from an EMBL/GenBank/DDBJ whole genome shotgun (WGS) entry which is preliminary data.</text>
</comment>
<dbReference type="PANTHER" id="PTHR42781:SF4">
    <property type="entry name" value="SPERMIDINE_PUTRESCINE IMPORT ATP-BINDING PROTEIN POTA"/>
    <property type="match status" value="1"/>
</dbReference>
<dbReference type="RefSeq" id="WP_222991298.1">
    <property type="nucleotide sequence ID" value="NZ_JAINVV010000008.1"/>
</dbReference>
<keyword evidence="2" id="KW-0547">Nucleotide-binding</keyword>
<dbReference type="InterPro" id="IPR017871">
    <property type="entry name" value="ABC_transporter-like_CS"/>
</dbReference>
<keyword evidence="6" id="KW-1185">Reference proteome</keyword>